<proteinExistence type="predicted"/>
<sequence length="452" mass="51624">MEKLSSPTTPSPLAKGTSKFKNMKYMSQKEANEVLEFYENRLMSIDDVTYAAVVENTVKTSSGEENFGYKLEIGTSSKEIVIIDSSIKPFNAYIGNWGENKIPEYLPVPSEYRQYLNYSYKIKSKKNSNYNLKIKNNRFSSQVYVKKIEFRDYEYKKQSNLNNRVNDPLLHTTNGTNESDINTDKKWIDYALGGQPIKTESGNPGTLGGVFQLLEFPNKLFGISNWHVIAGKTALLGQDTYSYGDNVVRGELFWHNMDIEREVGFISFNNETVKEYRLKYGENNLMWTVEAPKIGMPVFQNGYGRGKNKSVENEGKIISINATIKNRDPLFPNKIKIFRHQLLIERIHNGGDSGALVFKKKNDDMPPVAIGLLFAEEAQWIAVDPDSQSTTRCFSVANNLSRIFNYSFPLKQEVYKRTETGPTFNGDIHTSLIDRFTLSENLNLDFINNHNQ</sequence>
<name>A0A2K9PW06_9FLAO</name>
<evidence type="ECO:0000313" key="2">
    <source>
        <dbReference type="Proteomes" id="UP000235826"/>
    </source>
</evidence>
<dbReference type="Proteomes" id="UP000235826">
    <property type="component" value="Chromosome"/>
</dbReference>
<dbReference type="AlphaFoldDB" id="A0A2K9PW06"/>
<protein>
    <recommendedName>
        <fullName evidence="3">Serine protease</fullName>
    </recommendedName>
</protein>
<gene>
    <name evidence="1" type="ORF">C1H87_20790</name>
</gene>
<dbReference type="InterPro" id="IPR009003">
    <property type="entry name" value="Peptidase_S1_PA"/>
</dbReference>
<dbReference type="OrthoDB" id="625527at2"/>
<dbReference type="KEGG" id="fek:C1H87_20790"/>
<dbReference type="EMBL" id="CP025791">
    <property type="protein sequence ID" value="AUP81018.1"/>
    <property type="molecule type" value="Genomic_DNA"/>
</dbReference>
<evidence type="ECO:0008006" key="3">
    <source>
        <dbReference type="Google" id="ProtNLM"/>
    </source>
</evidence>
<evidence type="ECO:0000313" key="1">
    <source>
        <dbReference type="EMBL" id="AUP81018.1"/>
    </source>
</evidence>
<dbReference type="SUPFAM" id="SSF50494">
    <property type="entry name" value="Trypsin-like serine proteases"/>
    <property type="match status" value="1"/>
</dbReference>
<accession>A0A2K9PW06</accession>
<organism evidence="1 2">
    <name type="scientific">Flavivirga eckloniae</name>
    <dbReference type="NCBI Taxonomy" id="1803846"/>
    <lineage>
        <taxon>Bacteria</taxon>
        <taxon>Pseudomonadati</taxon>
        <taxon>Bacteroidota</taxon>
        <taxon>Flavobacteriia</taxon>
        <taxon>Flavobacteriales</taxon>
        <taxon>Flavobacteriaceae</taxon>
        <taxon>Flavivirga</taxon>
    </lineage>
</organism>
<reference evidence="1 2" key="1">
    <citation type="submission" date="2018-01" db="EMBL/GenBank/DDBJ databases">
        <title>Complete genome sequence of Flavivirga eckloniae ECD14 isolated from seaweed Ecklonia cava.</title>
        <authorList>
            <person name="Lee J.H."/>
            <person name="Baik K.S."/>
            <person name="Seong C.N."/>
        </authorList>
    </citation>
    <scope>NUCLEOTIDE SEQUENCE [LARGE SCALE GENOMIC DNA]</scope>
    <source>
        <strain evidence="1 2">ECD14</strain>
    </source>
</reference>
<dbReference type="RefSeq" id="WP_102757661.1">
    <property type="nucleotide sequence ID" value="NZ_CP025791.1"/>
</dbReference>
<keyword evidence="2" id="KW-1185">Reference proteome</keyword>